<dbReference type="EMBL" id="CAIF01000057">
    <property type="protein sequence ID" value="CCH42923.1"/>
    <property type="molecule type" value="Genomic_DNA"/>
</dbReference>
<name>K0KP74_WICCF</name>
<proteinExistence type="predicted"/>
<feature type="region of interest" description="Disordered" evidence="1">
    <location>
        <begin position="128"/>
        <end position="149"/>
    </location>
</feature>
<feature type="compositionally biased region" description="Pro residues" evidence="1">
    <location>
        <begin position="313"/>
        <end position="327"/>
    </location>
</feature>
<feature type="region of interest" description="Disordered" evidence="1">
    <location>
        <begin position="218"/>
        <end position="251"/>
    </location>
</feature>
<evidence type="ECO:0000313" key="2">
    <source>
        <dbReference type="EMBL" id="CCH42923.1"/>
    </source>
</evidence>
<dbReference type="Proteomes" id="UP000009328">
    <property type="component" value="Unassembled WGS sequence"/>
</dbReference>
<keyword evidence="3" id="KW-1185">Reference proteome</keyword>
<organism evidence="2 3">
    <name type="scientific">Wickerhamomyces ciferrii (strain ATCC 14091 / BCRC 22168 / CBS 111 / JCM 3599 / NBRC 0793 / NRRL Y-1031 F-60-10)</name>
    <name type="common">Yeast</name>
    <name type="synonym">Pichia ciferrii</name>
    <dbReference type="NCBI Taxonomy" id="1206466"/>
    <lineage>
        <taxon>Eukaryota</taxon>
        <taxon>Fungi</taxon>
        <taxon>Dikarya</taxon>
        <taxon>Ascomycota</taxon>
        <taxon>Saccharomycotina</taxon>
        <taxon>Saccharomycetes</taxon>
        <taxon>Phaffomycetales</taxon>
        <taxon>Wickerhamomycetaceae</taxon>
        <taxon>Wickerhamomyces</taxon>
    </lineage>
</organism>
<gene>
    <name evidence="2" type="ORF">BN7_2469</name>
</gene>
<dbReference type="AlphaFoldDB" id="K0KP74"/>
<reference evidence="2 3" key="1">
    <citation type="journal article" date="2012" name="Eukaryot. Cell">
        <title>Draft genome sequence of Wickerhamomyces ciferrii NRRL Y-1031 F-60-10.</title>
        <authorList>
            <person name="Schneider J."/>
            <person name="Andrea H."/>
            <person name="Blom J."/>
            <person name="Jaenicke S."/>
            <person name="Ruckert C."/>
            <person name="Schorsch C."/>
            <person name="Szczepanowski R."/>
            <person name="Farwick M."/>
            <person name="Goesmann A."/>
            <person name="Puhler A."/>
            <person name="Schaffer S."/>
            <person name="Tauch A."/>
            <person name="Kohler T."/>
            <person name="Brinkrolf K."/>
        </authorList>
    </citation>
    <scope>NUCLEOTIDE SEQUENCE [LARGE SCALE GENOMIC DNA]</scope>
    <source>
        <strain evidence="3">ATCC 14091 / BCRC 22168 / CBS 111 / JCM 3599 / NBRC 0793 / NRRL Y-1031 F-60-10</strain>
    </source>
</reference>
<sequence length="428" mass="48330">MIYQTQPKQDYNYLSTNAANQAIRTYSLTSNPYTNNHGSYGINAGSRTNSLNSRSYQGFRSNSINGLGNYRTNSLRSNSNSLRQQNDGDGTTIVHTTKTLDEYGRLKSITTETIKKMGSFELTKTETKNLSLPKHPGNKRTNSIDGGLSPPIVKYAGSITSSQELESIKEDDEIKFPGFHRGLSGIQEGEDSGNESGDSIYSDAFDIIPKNLQQDEETLQPPISPISPESSSKPSSIIKTSNSKPKTKKRVSIEDNVSILSNNSHVSKGSKYKDYSVNYWNNEPKLKKKISDQEMYDKAYQLALGKVYGEQQVPPPQQQAQQMPPPQIKIQPYQTKQEQEHPYKSLQSKTGFKRHSMRQSSIPKNEKNYNYQLNNKFGQEEPQQEPQPLHHTIKDTPSEETAVEEPPSKTKTTKKKKKFNLFKLFKIK</sequence>
<protein>
    <submittedName>
        <fullName evidence="2">Meiotic sister-chromatid recombination protein 3</fullName>
    </submittedName>
</protein>
<evidence type="ECO:0000256" key="1">
    <source>
        <dbReference type="SAM" id="MobiDB-lite"/>
    </source>
</evidence>
<feature type="compositionally biased region" description="Low complexity" evidence="1">
    <location>
        <begin position="226"/>
        <end position="244"/>
    </location>
</feature>
<feature type="compositionally biased region" description="Polar residues" evidence="1">
    <location>
        <begin position="358"/>
        <end position="377"/>
    </location>
</feature>
<dbReference type="HOGENOM" id="CLU_641244_0_0_1"/>
<accession>K0KP74</accession>
<dbReference type="InParanoid" id="K0KP74"/>
<feature type="region of interest" description="Disordered" evidence="1">
    <location>
        <begin position="309"/>
        <end position="416"/>
    </location>
</feature>
<evidence type="ECO:0000313" key="3">
    <source>
        <dbReference type="Proteomes" id="UP000009328"/>
    </source>
</evidence>
<comment type="caution">
    <text evidence="2">The sequence shown here is derived from an EMBL/GenBank/DDBJ whole genome shotgun (WGS) entry which is preliminary data.</text>
</comment>